<accession>A0A0V1FGJ6</accession>
<protein>
    <submittedName>
        <fullName evidence="1">Uncharacterized protein</fullName>
    </submittedName>
</protein>
<evidence type="ECO:0000313" key="2">
    <source>
        <dbReference type="Proteomes" id="UP000054995"/>
    </source>
</evidence>
<dbReference type="AlphaFoldDB" id="A0A0V1FGJ6"/>
<dbReference type="Proteomes" id="UP000054995">
    <property type="component" value="Unassembled WGS sequence"/>
</dbReference>
<dbReference type="EMBL" id="JYDT01000100">
    <property type="protein sequence ID" value="KRY85029.1"/>
    <property type="molecule type" value="Genomic_DNA"/>
</dbReference>
<reference evidence="1 2" key="1">
    <citation type="submission" date="2015-01" db="EMBL/GenBank/DDBJ databases">
        <title>Evolution of Trichinella species and genotypes.</title>
        <authorList>
            <person name="Korhonen P.K."/>
            <person name="Edoardo P."/>
            <person name="Giuseppe L.R."/>
            <person name="Gasser R.B."/>
        </authorList>
    </citation>
    <scope>NUCLEOTIDE SEQUENCE [LARGE SCALE GENOMIC DNA]</scope>
    <source>
        <strain evidence="1">ISS470</strain>
    </source>
</reference>
<name>A0A0V1FGJ6_TRIPS</name>
<organism evidence="1 2">
    <name type="scientific">Trichinella pseudospiralis</name>
    <name type="common">Parasitic roundworm</name>
    <dbReference type="NCBI Taxonomy" id="6337"/>
    <lineage>
        <taxon>Eukaryota</taxon>
        <taxon>Metazoa</taxon>
        <taxon>Ecdysozoa</taxon>
        <taxon>Nematoda</taxon>
        <taxon>Enoplea</taxon>
        <taxon>Dorylaimia</taxon>
        <taxon>Trichinellida</taxon>
        <taxon>Trichinellidae</taxon>
        <taxon>Trichinella</taxon>
    </lineage>
</organism>
<sequence length="73" mass="7910">MKTKCCKMATFPTPGCKISSTFAKLCFASENANGISIFASKPCTHGFRNLKYWDIRSSINLVPVIPVGVASSH</sequence>
<keyword evidence="2" id="KW-1185">Reference proteome</keyword>
<proteinExistence type="predicted"/>
<evidence type="ECO:0000313" key="1">
    <source>
        <dbReference type="EMBL" id="KRY85029.1"/>
    </source>
</evidence>
<comment type="caution">
    <text evidence="1">The sequence shown here is derived from an EMBL/GenBank/DDBJ whole genome shotgun (WGS) entry which is preliminary data.</text>
</comment>
<gene>
    <name evidence="1" type="ORF">T4D_14198</name>
</gene>